<dbReference type="EMBL" id="UINC01009478">
    <property type="protein sequence ID" value="SVA42505.1"/>
    <property type="molecule type" value="Genomic_DNA"/>
</dbReference>
<gene>
    <name evidence="4" type="ORF">METZ01_LOCUS95359</name>
</gene>
<reference evidence="4" key="1">
    <citation type="submission" date="2018-05" db="EMBL/GenBank/DDBJ databases">
        <authorList>
            <person name="Lanie J.A."/>
            <person name="Ng W.-L."/>
            <person name="Kazmierczak K.M."/>
            <person name="Andrzejewski T.M."/>
            <person name="Davidsen T.M."/>
            <person name="Wayne K.J."/>
            <person name="Tettelin H."/>
            <person name="Glass J.I."/>
            <person name="Rusch D."/>
            <person name="Podicherti R."/>
            <person name="Tsui H.-C.T."/>
            <person name="Winkler M.E."/>
        </authorList>
    </citation>
    <scope>NUCLEOTIDE SEQUENCE</scope>
</reference>
<proteinExistence type="inferred from homology"/>
<protein>
    <recommendedName>
        <fullName evidence="5">50S ribosomal protein L32</fullName>
    </recommendedName>
</protein>
<dbReference type="SUPFAM" id="SSF57829">
    <property type="entry name" value="Zn-binding ribosomal proteins"/>
    <property type="match status" value="1"/>
</dbReference>
<keyword evidence="3" id="KW-0687">Ribonucleoprotein</keyword>
<dbReference type="InterPro" id="IPR044957">
    <property type="entry name" value="Ribosomal_bL32_bact"/>
</dbReference>
<keyword evidence="2" id="KW-0689">Ribosomal protein</keyword>
<dbReference type="Pfam" id="PF01783">
    <property type="entry name" value="Ribosomal_L32p"/>
    <property type="match status" value="1"/>
</dbReference>
<sequence>MGAHPTKKLTRSRGGKKFTAYRLDKINPGSCPECGAAKLLHRACPKCGFYNGRYTARKLKENSQEINE</sequence>
<dbReference type="InterPro" id="IPR002677">
    <property type="entry name" value="Ribosomal_bL32"/>
</dbReference>
<evidence type="ECO:0000256" key="2">
    <source>
        <dbReference type="ARBA" id="ARBA00022980"/>
    </source>
</evidence>
<dbReference type="InterPro" id="IPR011332">
    <property type="entry name" value="Ribosomal_zn-bd"/>
</dbReference>
<dbReference type="HAMAP" id="MF_00340">
    <property type="entry name" value="Ribosomal_bL32"/>
    <property type="match status" value="1"/>
</dbReference>
<dbReference type="PANTHER" id="PTHR35534:SF1">
    <property type="entry name" value="LARGE RIBOSOMAL SUBUNIT PROTEIN BL32"/>
    <property type="match status" value="1"/>
</dbReference>
<dbReference type="GO" id="GO:0006412">
    <property type="term" value="P:translation"/>
    <property type="evidence" value="ECO:0007669"/>
    <property type="project" value="InterPro"/>
</dbReference>
<evidence type="ECO:0008006" key="5">
    <source>
        <dbReference type="Google" id="ProtNLM"/>
    </source>
</evidence>
<name>A0A381VQB6_9ZZZZ</name>
<evidence type="ECO:0000256" key="3">
    <source>
        <dbReference type="ARBA" id="ARBA00023274"/>
    </source>
</evidence>
<dbReference type="GO" id="GO:0015934">
    <property type="term" value="C:large ribosomal subunit"/>
    <property type="evidence" value="ECO:0007669"/>
    <property type="project" value="InterPro"/>
</dbReference>
<dbReference type="PANTHER" id="PTHR35534">
    <property type="entry name" value="50S RIBOSOMAL PROTEIN L32"/>
    <property type="match status" value="1"/>
</dbReference>
<dbReference type="NCBIfam" id="TIGR01031">
    <property type="entry name" value="rpmF_bact"/>
    <property type="match status" value="1"/>
</dbReference>
<organism evidence="4">
    <name type="scientific">marine metagenome</name>
    <dbReference type="NCBI Taxonomy" id="408172"/>
    <lineage>
        <taxon>unclassified sequences</taxon>
        <taxon>metagenomes</taxon>
        <taxon>ecological metagenomes</taxon>
    </lineage>
</organism>
<accession>A0A381VQB6</accession>
<comment type="similarity">
    <text evidence="1">Belongs to the bacterial ribosomal protein bL32 family.</text>
</comment>
<dbReference type="GO" id="GO:0003735">
    <property type="term" value="F:structural constituent of ribosome"/>
    <property type="evidence" value="ECO:0007669"/>
    <property type="project" value="InterPro"/>
</dbReference>
<evidence type="ECO:0000256" key="1">
    <source>
        <dbReference type="ARBA" id="ARBA00008560"/>
    </source>
</evidence>
<evidence type="ECO:0000313" key="4">
    <source>
        <dbReference type="EMBL" id="SVA42505.1"/>
    </source>
</evidence>
<dbReference type="AlphaFoldDB" id="A0A381VQB6"/>